<gene>
    <name evidence="5" type="primary">hemN_1</name>
    <name evidence="5" type="ORF">NCTC8009_02177</name>
</gene>
<evidence type="ECO:0000256" key="1">
    <source>
        <dbReference type="ARBA" id="ARBA00001966"/>
    </source>
</evidence>
<keyword evidence="3" id="KW-0479">Metal-binding</keyword>
<keyword evidence="3" id="KW-0408">Iron</keyword>
<keyword evidence="3" id="KW-0143">Chaperone</keyword>
<dbReference type="GO" id="GO:0006779">
    <property type="term" value="P:porphyrin-containing compound biosynthetic process"/>
    <property type="evidence" value="ECO:0007669"/>
    <property type="project" value="InterPro"/>
</dbReference>
<protein>
    <recommendedName>
        <fullName evidence="3">Heme chaperone HemW</fullName>
    </recommendedName>
</protein>
<dbReference type="Pfam" id="PF04055">
    <property type="entry name" value="Radical_SAM"/>
    <property type="match status" value="1"/>
</dbReference>
<evidence type="ECO:0000256" key="3">
    <source>
        <dbReference type="RuleBase" id="RU364116"/>
    </source>
</evidence>
<accession>A0A2X3K462</accession>
<dbReference type="GO" id="GO:0005737">
    <property type="term" value="C:cytoplasm"/>
    <property type="evidence" value="ECO:0007669"/>
    <property type="project" value="UniProtKB-SubCell"/>
</dbReference>
<dbReference type="Gene3D" id="3.30.750.200">
    <property type="match status" value="1"/>
</dbReference>
<feature type="domain" description="Radical SAM core" evidence="4">
    <location>
        <begin position="1"/>
        <end position="190"/>
    </location>
</feature>
<keyword evidence="3" id="KW-0963">Cytoplasm</keyword>
<keyword evidence="3" id="KW-0411">Iron-sulfur</keyword>
<dbReference type="InterPro" id="IPR006638">
    <property type="entry name" value="Elp3/MiaA/NifB-like_rSAM"/>
</dbReference>
<reference evidence="5 6" key="1">
    <citation type="submission" date="2018-06" db="EMBL/GenBank/DDBJ databases">
        <authorList>
            <consortium name="Pathogen Informatics"/>
            <person name="Doyle S."/>
        </authorList>
    </citation>
    <scope>NUCLEOTIDE SEQUENCE [LARGE SCALE GENOMIC DNA]</scope>
    <source>
        <strain evidence="5 6">NCTC8009</strain>
    </source>
</reference>
<dbReference type="InterPro" id="IPR007197">
    <property type="entry name" value="rSAM"/>
</dbReference>
<sequence>MWLTLQGREVKTIFIGGGTPSLLSGPAMQTLLDGVRARLPLAADAEITMEANPGTVEADRFVDYQRAGVNRISIGVQSFSEDKLKRLGRIHGPQEAKRAAKLASGLGLRSFNLDLMHGLPDQSLEEALGDLRQAIELNPPHLSWYQLTIEPNTLFGSRPPVLPDDDALWDIFEQGHQLLTQRVISNMKLPLTPNPVISASTISTTGALATTSVLAAARTAK</sequence>
<keyword evidence="3" id="KW-0004">4Fe-4S</keyword>
<evidence type="ECO:0000259" key="4">
    <source>
        <dbReference type="PROSITE" id="PS51918"/>
    </source>
</evidence>
<keyword evidence="5" id="KW-0560">Oxidoreductase</keyword>
<dbReference type="PROSITE" id="PS51918">
    <property type="entry name" value="RADICAL_SAM"/>
    <property type="match status" value="1"/>
</dbReference>
<keyword evidence="3" id="KW-0349">Heme</keyword>
<name>A0A2X3K462_ECOLX</name>
<dbReference type="SMART" id="SM00729">
    <property type="entry name" value="Elp3"/>
    <property type="match status" value="1"/>
</dbReference>
<dbReference type="GO" id="GO:0051539">
    <property type="term" value="F:4 iron, 4 sulfur cluster binding"/>
    <property type="evidence" value="ECO:0007669"/>
    <property type="project" value="UniProtKB-UniRule"/>
</dbReference>
<dbReference type="InterPro" id="IPR034505">
    <property type="entry name" value="Coproporphyrinogen-III_oxidase"/>
</dbReference>
<dbReference type="Proteomes" id="UP000250991">
    <property type="component" value="Unassembled WGS sequence"/>
</dbReference>
<dbReference type="NCBIfam" id="TIGR00539">
    <property type="entry name" value="hemN_rel"/>
    <property type="match status" value="1"/>
</dbReference>
<dbReference type="STRING" id="585034.ECIAI1_3088"/>
<dbReference type="GO" id="GO:0046872">
    <property type="term" value="F:metal ion binding"/>
    <property type="evidence" value="ECO:0007669"/>
    <property type="project" value="UniProtKB-UniRule"/>
</dbReference>
<dbReference type="InterPro" id="IPR058240">
    <property type="entry name" value="rSAM_sf"/>
</dbReference>
<dbReference type="EMBL" id="UARW01000010">
    <property type="protein sequence ID" value="SQD01744.1"/>
    <property type="molecule type" value="Genomic_DNA"/>
</dbReference>
<dbReference type="PANTHER" id="PTHR13932:SF5">
    <property type="entry name" value="RADICAL S-ADENOSYL METHIONINE DOMAIN-CONTAINING PROTEIN 1, MITOCHONDRIAL"/>
    <property type="match status" value="1"/>
</dbReference>
<organism evidence="5 6">
    <name type="scientific">Escherichia coli</name>
    <dbReference type="NCBI Taxonomy" id="562"/>
    <lineage>
        <taxon>Bacteria</taxon>
        <taxon>Pseudomonadati</taxon>
        <taxon>Pseudomonadota</taxon>
        <taxon>Gammaproteobacteria</taxon>
        <taxon>Enterobacterales</taxon>
        <taxon>Enterobacteriaceae</taxon>
        <taxon>Escherichia</taxon>
    </lineage>
</organism>
<evidence type="ECO:0000313" key="5">
    <source>
        <dbReference type="EMBL" id="SQD01744.1"/>
    </source>
</evidence>
<dbReference type="SUPFAM" id="SSF102114">
    <property type="entry name" value="Radical SAM enzymes"/>
    <property type="match status" value="1"/>
</dbReference>
<dbReference type="GO" id="GO:0004109">
    <property type="term" value="F:coproporphyrinogen oxidase activity"/>
    <property type="evidence" value="ECO:0007669"/>
    <property type="project" value="InterPro"/>
</dbReference>
<dbReference type="PANTHER" id="PTHR13932">
    <property type="entry name" value="COPROPORPHYRINIGEN III OXIDASE"/>
    <property type="match status" value="1"/>
</dbReference>
<evidence type="ECO:0000256" key="2">
    <source>
        <dbReference type="ARBA" id="ARBA00006100"/>
    </source>
</evidence>
<dbReference type="InterPro" id="IPR004559">
    <property type="entry name" value="HemW-like"/>
</dbReference>
<keyword evidence="3" id="KW-0949">S-adenosyl-L-methionine</keyword>
<comment type="similarity">
    <text evidence="2">Belongs to the anaerobic coproporphyrinogen-III oxidase family. HemW subfamily.</text>
</comment>
<comment type="subcellular location">
    <subcellularLocation>
        <location evidence="3">Cytoplasm</location>
    </subcellularLocation>
</comment>
<comment type="cofactor">
    <cofactor evidence="1">
        <name>[4Fe-4S] cluster</name>
        <dbReference type="ChEBI" id="CHEBI:49883"/>
    </cofactor>
</comment>
<evidence type="ECO:0000313" key="6">
    <source>
        <dbReference type="Proteomes" id="UP000250991"/>
    </source>
</evidence>
<dbReference type="AlphaFoldDB" id="A0A2X3K462"/>
<comment type="function">
    <text evidence="3">Probably acts as a heme chaperone, transferring heme to an unknown acceptor. Binds one molecule of heme per monomer, possibly covalently. Binds 1 [4Fe-4S] cluster. The cluster is coordinated with 3 cysteines and an exchangeable S-adenosyl-L-methionine.</text>
</comment>
<proteinExistence type="inferred from homology"/>
<dbReference type="CDD" id="cd01335">
    <property type="entry name" value="Radical_SAM"/>
    <property type="match status" value="1"/>
</dbReference>